<dbReference type="Gene3D" id="1.20.1600.10">
    <property type="entry name" value="Outer membrane efflux proteins (OEP)"/>
    <property type="match status" value="1"/>
</dbReference>
<sequence length="437" mass="50269">MKKSFLKISFIAFIGISIANGADVSLSKAYEMALENDKIVKSTMYENLAAKERTWQATATLLPSIEATYVYNGEKYNKQYPGIKDKMDETYQRYGVTLNQQVFRPDLWYGRAQDSLREDGYDLIYEQAKQDLANRVAMAYFELAYANKSLELAAILENTNRLKFDQLSKRLELGLANKMDTLEANVRYDQALLGVSRAQRRIEVAKLALAKLTGQEIGTYDDFENLQLDFFESVDTSKYENVFANHEYQQSQIASKIAIYEKNKRIAAFLPTADFSLSYSNYDYKEKVRFGDEKNKVETMFRVSMPIFKSGLTYARMQEGEYLKMSSLTKELDTQRKVEIDQKTAISDFRNYLSEAKIMRNSVQTAKLYQISVERGYNEGLRDVIALFDARARVHQTMLDSLEASHKLVLAYIKLEYLIGAISPQTIQNLQSVFVKK</sequence>
<keyword evidence="7" id="KW-0998">Cell outer membrane</keyword>
<dbReference type="GO" id="GO:1990281">
    <property type="term" value="C:efflux pump complex"/>
    <property type="evidence" value="ECO:0007669"/>
    <property type="project" value="TreeGrafter"/>
</dbReference>
<dbReference type="InterPro" id="IPR003423">
    <property type="entry name" value="OMP_efflux"/>
</dbReference>
<accession>A0A7H9CJC0</accession>
<dbReference type="AlphaFoldDB" id="A0A7H9CJC0"/>
<keyword evidence="3" id="KW-0813">Transport</keyword>
<evidence type="ECO:0000256" key="5">
    <source>
        <dbReference type="ARBA" id="ARBA00022692"/>
    </source>
</evidence>
<dbReference type="RefSeq" id="WP_178697031.1">
    <property type="nucleotide sequence ID" value="NZ_CP049075.1"/>
</dbReference>
<keyword evidence="10" id="KW-1185">Reference proteome</keyword>
<proteinExistence type="inferred from homology"/>
<comment type="subcellular location">
    <subcellularLocation>
        <location evidence="1">Cell outer membrane</location>
    </subcellularLocation>
</comment>
<dbReference type="GO" id="GO:0015288">
    <property type="term" value="F:porin activity"/>
    <property type="evidence" value="ECO:0007669"/>
    <property type="project" value="TreeGrafter"/>
</dbReference>
<keyword evidence="8" id="KW-0732">Signal</keyword>
<dbReference type="GO" id="GO:0009279">
    <property type="term" value="C:cell outer membrane"/>
    <property type="evidence" value="ECO:0007669"/>
    <property type="project" value="UniProtKB-SubCell"/>
</dbReference>
<evidence type="ECO:0000313" key="10">
    <source>
        <dbReference type="Proteomes" id="UP000509414"/>
    </source>
</evidence>
<evidence type="ECO:0000256" key="7">
    <source>
        <dbReference type="ARBA" id="ARBA00023237"/>
    </source>
</evidence>
<comment type="similarity">
    <text evidence="2">Belongs to the outer membrane factor (OMF) (TC 1.B.17) family.</text>
</comment>
<dbReference type="Pfam" id="PF02321">
    <property type="entry name" value="OEP"/>
    <property type="match status" value="1"/>
</dbReference>
<evidence type="ECO:0000256" key="3">
    <source>
        <dbReference type="ARBA" id="ARBA00022448"/>
    </source>
</evidence>
<evidence type="ECO:0000256" key="8">
    <source>
        <dbReference type="SAM" id="SignalP"/>
    </source>
</evidence>
<dbReference type="PANTHER" id="PTHR30026">
    <property type="entry name" value="OUTER MEMBRANE PROTEIN TOLC"/>
    <property type="match status" value="1"/>
</dbReference>
<feature type="chain" id="PRO_5028944416" evidence="8">
    <location>
        <begin position="22"/>
        <end position="437"/>
    </location>
</feature>
<dbReference type="InterPro" id="IPR051906">
    <property type="entry name" value="TolC-like"/>
</dbReference>
<evidence type="ECO:0000256" key="4">
    <source>
        <dbReference type="ARBA" id="ARBA00022452"/>
    </source>
</evidence>
<evidence type="ECO:0000256" key="6">
    <source>
        <dbReference type="ARBA" id="ARBA00023136"/>
    </source>
</evidence>
<dbReference type="SUPFAM" id="SSF56954">
    <property type="entry name" value="Outer membrane efflux proteins (OEP)"/>
    <property type="match status" value="1"/>
</dbReference>
<keyword evidence="5" id="KW-0812">Transmembrane</keyword>
<reference evidence="9 10" key="1">
    <citation type="submission" date="2020-02" db="EMBL/GenBank/DDBJ databases">
        <title>Complete genome sequence of the novel Campylobacter species Candidatus Campylobacter infans.</title>
        <authorList>
            <person name="Duim B."/>
            <person name="Zomer A."/>
            <person name="van der Graaf L."/>
            <person name="Wagenaar J."/>
        </authorList>
    </citation>
    <scope>NUCLEOTIDE SEQUENCE [LARGE SCALE GENOMIC DNA]</scope>
    <source>
        <strain evidence="9 10">19S00001</strain>
    </source>
</reference>
<keyword evidence="6" id="KW-0472">Membrane</keyword>
<dbReference type="EMBL" id="CP049075">
    <property type="protein sequence ID" value="QLI05781.1"/>
    <property type="molecule type" value="Genomic_DNA"/>
</dbReference>
<dbReference type="GO" id="GO:0015562">
    <property type="term" value="F:efflux transmembrane transporter activity"/>
    <property type="evidence" value="ECO:0007669"/>
    <property type="project" value="InterPro"/>
</dbReference>
<keyword evidence="4" id="KW-1134">Transmembrane beta strand</keyword>
<evidence type="ECO:0000256" key="2">
    <source>
        <dbReference type="ARBA" id="ARBA00007613"/>
    </source>
</evidence>
<organism evidence="9 10">
    <name type="scientific">Candidatus Campylobacter infans</name>
    <dbReference type="NCBI Taxonomy" id="2561898"/>
    <lineage>
        <taxon>Bacteria</taxon>
        <taxon>Pseudomonadati</taxon>
        <taxon>Campylobacterota</taxon>
        <taxon>Epsilonproteobacteria</taxon>
        <taxon>Campylobacterales</taxon>
        <taxon>Campylobacteraceae</taxon>
        <taxon>Campylobacter</taxon>
    </lineage>
</organism>
<name>A0A7H9CJC0_9BACT</name>
<dbReference type="Proteomes" id="UP000509414">
    <property type="component" value="Chromosome"/>
</dbReference>
<dbReference type="KEGG" id="cinf:CINF_1296"/>
<evidence type="ECO:0000256" key="1">
    <source>
        <dbReference type="ARBA" id="ARBA00004442"/>
    </source>
</evidence>
<feature type="signal peptide" evidence="8">
    <location>
        <begin position="1"/>
        <end position="21"/>
    </location>
</feature>
<dbReference type="PANTHER" id="PTHR30026:SF20">
    <property type="entry name" value="OUTER MEMBRANE PROTEIN TOLC"/>
    <property type="match status" value="1"/>
</dbReference>
<protein>
    <submittedName>
        <fullName evidence="9">Type I secretion system outer membrane protein, TolC family</fullName>
    </submittedName>
</protein>
<evidence type="ECO:0000313" key="9">
    <source>
        <dbReference type="EMBL" id="QLI05781.1"/>
    </source>
</evidence>
<gene>
    <name evidence="9" type="primary">sapF</name>
    <name evidence="9" type="ORF">CINF_1296</name>
</gene>